<dbReference type="InterPro" id="IPR058240">
    <property type="entry name" value="rSAM_sf"/>
</dbReference>
<dbReference type="SUPFAM" id="SSF102114">
    <property type="entry name" value="Radical SAM enzymes"/>
    <property type="match status" value="1"/>
</dbReference>
<feature type="binding site" evidence="8">
    <location>
        <position position="72"/>
    </location>
    <ligand>
        <name>[4Fe-4S] cluster</name>
        <dbReference type="ChEBI" id="CHEBI:49883"/>
        <label>2</label>
        <note>4Fe-4S-S-AdoMet</note>
    </ligand>
</feature>
<dbReference type="EMBL" id="BRYB01000759">
    <property type="protein sequence ID" value="GMI37028.1"/>
    <property type="molecule type" value="Genomic_DNA"/>
</dbReference>
<organism evidence="11 12">
    <name type="scientific">Tetraparma gracilis</name>
    <dbReference type="NCBI Taxonomy" id="2962635"/>
    <lineage>
        <taxon>Eukaryota</taxon>
        <taxon>Sar</taxon>
        <taxon>Stramenopiles</taxon>
        <taxon>Ochrophyta</taxon>
        <taxon>Bolidophyceae</taxon>
        <taxon>Parmales</taxon>
        <taxon>Triparmaceae</taxon>
        <taxon>Tetraparma</taxon>
    </lineage>
</organism>
<evidence type="ECO:0000313" key="12">
    <source>
        <dbReference type="Proteomes" id="UP001165060"/>
    </source>
</evidence>
<evidence type="ECO:0000256" key="1">
    <source>
        <dbReference type="ARBA" id="ARBA00022485"/>
    </source>
</evidence>
<dbReference type="SFLD" id="SFLDS00029">
    <property type="entry name" value="Radical_SAM"/>
    <property type="match status" value="1"/>
</dbReference>
<proteinExistence type="inferred from homology"/>
<dbReference type="InterPro" id="IPR006638">
    <property type="entry name" value="Elp3/MiaA/NifB-like_rSAM"/>
</dbReference>
<dbReference type="InterPro" id="IPR003698">
    <property type="entry name" value="Lipoyl_synth"/>
</dbReference>
<comment type="similarity">
    <text evidence="8">Belongs to the radical SAM superfamily. Lipoyl synthase family.</text>
</comment>
<dbReference type="PROSITE" id="PS51918">
    <property type="entry name" value="RADICAL_SAM"/>
    <property type="match status" value="1"/>
</dbReference>
<evidence type="ECO:0000256" key="8">
    <source>
        <dbReference type="HAMAP-Rule" id="MF_03123"/>
    </source>
</evidence>
<feature type="binding site" evidence="8">
    <location>
        <position position="68"/>
    </location>
    <ligand>
        <name>[4Fe-4S] cluster</name>
        <dbReference type="ChEBI" id="CHEBI:49883"/>
        <label>2</label>
        <note>4Fe-4S-S-AdoMet</note>
    </ligand>
</feature>
<dbReference type="CDD" id="cd01335">
    <property type="entry name" value="Radical_SAM"/>
    <property type="match status" value="1"/>
</dbReference>
<keyword evidence="6 8" id="KW-0411">Iron-sulfur</keyword>
<dbReference type="NCBIfam" id="NF004019">
    <property type="entry name" value="PRK05481.1"/>
    <property type="match status" value="1"/>
</dbReference>
<keyword evidence="1 8" id="KW-0004">4Fe-4S</keyword>
<sequence length="299" mass="33046">MPPSRPRYFKAPAPPRAPAHLPPTSFDGMEAGLRSLSLVTVCEEAQCPNIGECWSGGTATVMLLGDTCTRGCQFCAVKTSVAPPPPDAFEPLRAAGEIVKWGVDYVVLTSVDRDDLPDGGAGHFRETVENIKSASGGRMLVECLVSDFAGNLTSVDHLAKAGMDVYAHNVETVPRLQKYVRDPKANYEQSMRTLARAKRAGVYTKTSLMLGLGERDEEVEQVMRDLREIGVDVVTFGQYLRPTEKHLSVVEYVSEEKFDYFRELGERMGFRYVASGPMVRSSYKAGEYFLTNMIKKDRG</sequence>
<evidence type="ECO:0000259" key="10">
    <source>
        <dbReference type="PROSITE" id="PS51918"/>
    </source>
</evidence>
<keyword evidence="12" id="KW-1185">Reference proteome</keyword>
<evidence type="ECO:0000256" key="2">
    <source>
        <dbReference type="ARBA" id="ARBA00022679"/>
    </source>
</evidence>
<feature type="binding site" evidence="8">
    <location>
        <position position="282"/>
    </location>
    <ligand>
        <name>[4Fe-4S] cluster</name>
        <dbReference type="ChEBI" id="CHEBI:49883"/>
        <label>1</label>
    </ligand>
</feature>
<comment type="caution">
    <text evidence="11">The sequence shown here is derived from an EMBL/GenBank/DDBJ whole genome shotgun (WGS) entry which is preliminary data.</text>
</comment>
<dbReference type="SFLD" id="SFLDF00271">
    <property type="entry name" value="lipoyl_synthase"/>
    <property type="match status" value="1"/>
</dbReference>
<dbReference type="PIRSF" id="PIRSF005963">
    <property type="entry name" value="Lipoyl_synth"/>
    <property type="match status" value="1"/>
</dbReference>
<keyword evidence="4 8" id="KW-0479">Metal-binding</keyword>
<evidence type="ECO:0000256" key="4">
    <source>
        <dbReference type="ARBA" id="ARBA00022723"/>
    </source>
</evidence>
<feature type="compositionally biased region" description="Pro residues" evidence="9">
    <location>
        <begin position="12"/>
        <end position="21"/>
    </location>
</feature>
<evidence type="ECO:0000256" key="5">
    <source>
        <dbReference type="ARBA" id="ARBA00023004"/>
    </source>
</evidence>
<keyword evidence="2 8" id="KW-0808">Transferase</keyword>
<gene>
    <name evidence="11" type="ORF">TeGR_g1324</name>
</gene>
<dbReference type="NCBIfam" id="TIGR00510">
    <property type="entry name" value="lipA"/>
    <property type="match status" value="1"/>
</dbReference>
<dbReference type="HAMAP" id="MF_00206">
    <property type="entry name" value="Lipoyl_synth"/>
    <property type="match status" value="1"/>
</dbReference>
<dbReference type="EC" id="2.8.1.8" evidence="8"/>
<dbReference type="NCBIfam" id="NF009544">
    <property type="entry name" value="PRK12928.1"/>
    <property type="match status" value="1"/>
</dbReference>
<evidence type="ECO:0000256" key="6">
    <source>
        <dbReference type="ARBA" id="ARBA00023014"/>
    </source>
</evidence>
<feature type="binding site" evidence="8">
    <location>
        <position position="47"/>
    </location>
    <ligand>
        <name>[4Fe-4S] cluster</name>
        <dbReference type="ChEBI" id="CHEBI:49883"/>
        <label>1</label>
    </ligand>
</feature>
<accession>A0ABQ6N0A2</accession>
<feature type="region of interest" description="Disordered" evidence="9">
    <location>
        <begin position="1"/>
        <end position="21"/>
    </location>
</feature>
<name>A0ABQ6N0A2_9STRA</name>
<evidence type="ECO:0000313" key="11">
    <source>
        <dbReference type="EMBL" id="GMI37028.1"/>
    </source>
</evidence>
<keyword evidence="5 8" id="KW-0408">Iron</keyword>
<keyword evidence="3 8" id="KW-0949">S-adenosyl-L-methionine</keyword>
<dbReference type="SMART" id="SM00729">
    <property type="entry name" value="Elp3"/>
    <property type="match status" value="1"/>
</dbReference>
<evidence type="ECO:0000256" key="7">
    <source>
        <dbReference type="ARBA" id="ARBA00047326"/>
    </source>
</evidence>
<comment type="function">
    <text evidence="8">Catalyzes the radical-mediated insertion of two sulfur atoms into the C-6 and C-8 positions of the octanoyl moiety bound to the lipoyl domains of lipoate-dependent enzymes, thereby converting the octanoylated domains into lipoylated derivatives.</text>
</comment>
<dbReference type="PANTHER" id="PTHR10949">
    <property type="entry name" value="LIPOYL SYNTHASE"/>
    <property type="match status" value="1"/>
</dbReference>
<dbReference type="SFLD" id="SFLDG01058">
    <property type="entry name" value="lipoyl_synthase_like"/>
    <property type="match status" value="1"/>
</dbReference>
<feature type="binding site" evidence="8">
    <location>
        <position position="53"/>
    </location>
    <ligand>
        <name>[4Fe-4S] cluster</name>
        <dbReference type="ChEBI" id="CHEBI:49883"/>
        <label>1</label>
    </ligand>
</feature>
<reference evidence="11 12" key="1">
    <citation type="journal article" date="2023" name="Commun. Biol.">
        <title>Genome analysis of Parmales, the sister group of diatoms, reveals the evolutionary specialization of diatoms from phago-mixotrophs to photoautotrophs.</title>
        <authorList>
            <person name="Ban H."/>
            <person name="Sato S."/>
            <person name="Yoshikawa S."/>
            <person name="Yamada K."/>
            <person name="Nakamura Y."/>
            <person name="Ichinomiya M."/>
            <person name="Sato N."/>
            <person name="Blanc-Mathieu R."/>
            <person name="Endo H."/>
            <person name="Kuwata A."/>
            <person name="Ogata H."/>
        </authorList>
    </citation>
    <scope>NUCLEOTIDE SEQUENCE [LARGE SCALE GENOMIC DNA]</scope>
</reference>
<feature type="binding site" evidence="8">
    <location>
        <position position="75"/>
    </location>
    <ligand>
        <name>[4Fe-4S] cluster</name>
        <dbReference type="ChEBI" id="CHEBI:49883"/>
        <label>2</label>
        <note>4Fe-4S-S-AdoMet</note>
    </ligand>
</feature>
<comment type="cofactor">
    <cofactor evidence="8">
        <name>[4Fe-4S] cluster</name>
        <dbReference type="ChEBI" id="CHEBI:49883"/>
    </cofactor>
    <text evidence="8">Binds 2 [4Fe-4S] clusters per subunit. One cluster is coordinated with 3 cysteines and an exchangeable S-adenosyl-L-methionine.</text>
</comment>
<feature type="binding site" evidence="8">
    <location>
        <position position="42"/>
    </location>
    <ligand>
        <name>[4Fe-4S] cluster</name>
        <dbReference type="ChEBI" id="CHEBI:49883"/>
        <label>1</label>
    </ligand>
</feature>
<evidence type="ECO:0000256" key="3">
    <source>
        <dbReference type="ARBA" id="ARBA00022691"/>
    </source>
</evidence>
<dbReference type="InterPro" id="IPR007197">
    <property type="entry name" value="rSAM"/>
</dbReference>
<protein>
    <recommendedName>
        <fullName evidence="8">Lipoyl synthase, mitochondrial</fullName>
        <ecNumber evidence="8">2.8.1.8</ecNumber>
    </recommendedName>
    <alternativeName>
        <fullName evidence="8">Lipoate synthase</fullName>
        <shortName evidence="8">LS</shortName>
        <shortName evidence="8">Lip-syn</shortName>
    </alternativeName>
    <alternativeName>
        <fullName evidence="8">Lipoic acid synthase</fullName>
    </alternativeName>
</protein>
<comment type="pathway">
    <text evidence="8">Protein modification; protein lipoylation via endogenous pathway; protein N(6)-(lipoyl)lysine from octanoyl-[acyl-carrier-protein]: step 2/2.</text>
</comment>
<dbReference type="Proteomes" id="UP001165060">
    <property type="component" value="Unassembled WGS sequence"/>
</dbReference>
<feature type="domain" description="Radical SAM core" evidence="10">
    <location>
        <begin position="54"/>
        <end position="271"/>
    </location>
</feature>
<comment type="catalytic activity">
    <reaction evidence="7 8">
        <text>[[Fe-S] cluster scaffold protein carrying a second [4Fe-4S](2+) cluster] + N(6)-octanoyl-L-lysyl-[protein] + 2 oxidized [2Fe-2S]-[ferredoxin] + 2 S-adenosyl-L-methionine + 4 H(+) = [[Fe-S] cluster scaffold protein] + N(6)-[(R)-dihydrolipoyl]-L-lysyl-[protein] + 4 Fe(3+) + 2 hydrogen sulfide + 2 5'-deoxyadenosine + 2 L-methionine + 2 reduced [2Fe-2S]-[ferredoxin]</text>
        <dbReference type="Rhea" id="RHEA:16585"/>
        <dbReference type="Rhea" id="RHEA-COMP:9928"/>
        <dbReference type="Rhea" id="RHEA-COMP:10000"/>
        <dbReference type="Rhea" id="RHEA-COMP:10001"/>
        <dbReference type="Rhea" id="RHEA-COMP:10475"/>
        <dbReference type="Rhea" id="RHEA-COMP:14568"/>
        <dbReference type="Rhea" id="RHEA-COMP:14569"/>
        <dbReference type="ChEBI" id="CHEBI:15378"/>
        <dbReference type="ChEBI" id="CHEBI:17319"/>
        <dbReference type="ChEBI" id="CHEBI:29034"/>
        <dbReference type="ChEBI" id="CHEBI:29919"/>
        <dbReference type="ChEBI" id="CHEBI:33722"/>
        <dbReference type="ChEBI" id="CHEBI:33737"/>
        <dbReference type="ChEBI" id="CHEBI:33738"/>
        <dbReference type="ChEBI" id="CHEBI:57844"/>
        <dbReference type="ChEBI" id="CHEBI:59789"/>
        <dbReference type="ChEBI" id="CHEBI:78809"/>
        <dbReference type="ChEBI" id="CHEBI:83100"/>
        <dbReference type="EC" id="2.8.1.8"/>
    </reaction>
</comment>
<evidence type="ECO:0000256" key="9">
    <source>
        <dbReference type="SAM" id="MobiDB-lite"/>
    </source>
</evidence>
<dbReference type="InterPro" id="IPR013785">
    <property type="entry name" value="Aldolase_TIM"/>
</dbReference>
<dbReference type="PANTHER" id="PTHR10949:SF0">
    <property type="entry name" value="LIPOYL SYNTHASE, MITOCHONDRIAL"/>
    <property type="match status" value="1"/>
</dbReference>
<comment type="subcellular location">
    <subcellularLocation>
        <location evidence="8">Mitochondrion</location>
    </subcellularLocation>
</comment>
<dbReference type="Pfam" id="PF04055">
    <property type="entry name" value="Radical_SAM"/>
    <property type="match status" value="1"/>
</dbReference>
<dbReference type="Gene3D" id="3.20.20.70">
    <property type="entry name" value="Aldolase class I"/>
    <property type="match status" value="1"/>
</dbReference>
<keyword evidence="8" id="KW-0496">Mitochondrion</keyword>